<comment type="caution">
    <text evidence="2">The sequence shown here is derived from an EMBL/GenBank/DDBJ whole genome shotgun (WGS) entry which is preliminary data.</text>
</comment>
<accession>A0A944QTP8</accession>
<proteinExistence type="predicted"/>
<reference evidence="2 3" key="1">
    <citation type="submission" date="2021-05" db="EMBL/GenBank/DDBJ databases">
        <title>Genetic and Functional Diversity in Clade A Lucinid endosymbionts from the Bahamas.</title>
        <authorList>
            <person name="Giani N.M."/>
            <person name="Engel A.S."/>
            <person name="Campbell B.J."/>
        </authorList>
    </citation>
    <scope>NUCLEOTIDE SEQUENCE [LARGE SCALE GENOMIC DNA]</scope>
    <source>
        <strain evidence="2">LUC16012Gg_MoonRockCtena</strain>
    </source>
</reference>
<dbReference type="AlphaFoldDB" id="A0A944QTP8"/>
<evidence type="ECO:0000313" key="2">
    <source>
        <dbReference type="EMBL" id="MBT2988159.1"/>
    </source>
</evidence>
<gene>
    <name evidence="2" type="ORF">KME65_04285</name>
</gene>
<dbReference type="Proteomes" id="UP000770889">
    <property type="component" value="Unassembled WGS sequence"/>
</dbReference>
<evidence type="ECO:0000256" key="1">
    <source>
        <dbReference type="SAM" id="MobiDB-lite"/>
    </source>
</evidence>
<evidence type="ECO:0000313" key="3">
    <source>
        <dbReference type="Proteomes" id="UP000770889"/>
    </source>
</evidence>
<dbReference type="EMBL" id="JAHHGM010000003">
    <property type="protein sequence ID" value="MBT2988159.1"/>
    <property type="molecule type" value="Genomic_DNA"/>
</dbReference>
<name>A0A944QTP8_9GAMM</name>
<feature type="region of interest" description="Disordered" evidence="1">
    <location>
        <begin position="115"/>
        <end position="138"/>
    </location>
</feature>
<organism evidence="2 3">
    <name type="scientific">Candidatus Thiodiazotropha taylori</name>
    <dbReference type="NCBI Taxonomy" id="2792791"/>
    <lineage>
        <taxon>Bacteria</taxon>
        <taxon>Pseudomonadati</taxon>
        <taxon>Pseudomonadota</taxon>
        <taxon>Gammaproteobacteria</taxon>
        <taxon>Chromatiales</taxon>
        <taxon>Sedimenticolaceae</taxon>
        <taxon>Candidatus Thiodiazotropha</taxon>
    </lineage>
</organism>
<protein>
    <submittedName>
        <fullName evidence="2">Uncharacterized protein</fullName>
    </submittedName>
</protein>
<sequence>MNRDDMSQDQDSAIPLLEDVVSMEEIESEFIEFADEEAEISDSGIPEYDEELLAMRDDIAKQLEVDLRGIVTEVLNKVIDDTTSRISQILHDELDTALAHRISYLIEQRLEEEFGPRRQHAKDDEDQDAIDIYQDDNL</sequence>
<feature type="compositionally biased region" description="Acidic residues" evidence="1">
    <location>
        <begin position="124"/>
        <end position="138"/>
    </location>
</feature>